<dbReference type="Gene3D" id="3.30.110.90">
    <property type="entry name" value="Amidohydrolase"/>
    <property type="match status" value="1"/>
</dbReference>
<dbReference type="InterPro" id="IPR011059">
    <property type="entry name" value="Metal-dep_hydrolase_composite"/>
</dbReference>
<dbReference type="InterPro" id="IPR051781">
    <property type="entry name" value="Metallo-dep_Hydrolase"/>
</dbReference>
<dbReference type="AlphaFoldDB" id="A0A316YDQ2"/>
<dbReference type="Pfam" id="PF01979">
    <property type="entry name" value="Amidohydro_1"/>
    <property type="match status" value="1"/>
</dbReference>
<accession>A0A316YDQ2</accession>
<dbReference type="InParanoid" id="A0A316YDQ2"/>
<evidence type="ECO:0000313" key="3">
    <source>
        <dbReference type="Proteomes" id="UP000245768"/>
    </source>
</evidence>
<sequence length="388" mass="41647">MSPSKTLPAHRKTVIHNVRVFDSCTGNLGASQTVVIDGDVIGSSTEGADETVDGQGGVLLPGLIDAHVHLHHEGHLRALAKHGVTTALDMATWPAEKMNGLRARAGLPDILSAGLPATAPGSIHSHILPLPEEAMLRGPDGADAFVEHRIQEGSDYIKLIADVPGPSQATLDALTRAAHEKQKMVVVHASASTPFKMALDAKADIITHAPRDRCVDAELVERMKADGIVSVPTLVMMQEISKRPPMSAMLGLLRSPSLFMALVRSNRSAEGKQQYEHAKESVAMMHRAGVPILAGTDCHEEPGTFVNVQHGESLHRELQLLVEAGLSNVEALRAATVLAAEHFGFRDRGIVKEGNRADLVLLRDDPTQDIRATRAIERVWCAGVPFVL</sequence>
<proteinExistence type="predicted"/>
<gene>
    <name evidence="2" type="ORF">FA10DRAFT_269889</name>
</gene>
<evidence type="ECO:0000259" key="1">
    <source>
        <dbReference type="Pfam" id="PF01979"/>
    </source>
</evidence>
<reference evidence="2 3" key="1">
    <citation type="journal article" date="2018" name="Mol. Biol. Evol.">
        <title>Broad Genomic Sampling Reveals a Smut Pathogenic Ancestry of the Fungal Clade Ustilaginomycotina.</title>
        <authorList>
            <person name="Kijpornyongpan T."/>
            <person name="Mondo S.J."/>
            <person name="Barry K."/>
            <person name="Sandor L."/>
            <person name="Lee J."/>
            <person name="Lipzen A."/>
            <person name="Pangilinan J."/>
            <person name="LaButti K."/>
            <person name="Hainaut M."/>
            <person name="Henrissat B."/>
            <person name="Grigoriev I.V."/>
            <person name="Spatafora J.W."/>
            <person name="Aime M.C."/>
        </authorList>
    </citation>
    <scope>NUCLEOTIDE SEQUENCE [LARGE SCALE GENOMIC DNA]</scope>
    <source>
        <strain evidence="2 3">MCA 4198</strain>
    </source>
</reference>
<dbReference type="PANTHER" id="PTHR43135">
    <property type="entry name" value="ALPHA-D-RIBOSE 1-METHYLPHOSPHONATE 5-TRIPHOSPHATE DIPHOSPHATASE"/>
    <property type="match status" value="1"/>
</dbReference>
<dbReference type="Gene3D" id="3.40.50.10910">
    <property type="entry name" value="Amidohydrolase"/>
    <property type="match status" value="1"/>
</dbReference>
<dbReference type="SUPFAM" id="SSF51556">
    <property type="entry name" value="Metallo-dependent hydrolases"/>
    <property type="match status" value="1"/>
</dbReference>
<keyword evidence="2" id="KW-0378">Hydrolase</keyword>
<name>A0A316YDQ2_9BASI</name>
<feature type="domain" description="Amidohydrolase-related" evidence="1">
    <location>
        <begin position="58"/>
        <end position="383"/>
    </location>
</feature>
<dbReference type="InterPro" id="IPR006680">
    <property type="entry name" value="Amidohydro-rel"/>
</dbReference>
<dbReference type="Proteomes" id="UP000245768">
    <property type="component" value="Unassembled WGS sequence"/>
</dbReference>
<evidence type="ECO:0000313" key="2">
    <source>
        <dbReference type="EMBL" id="PWN86788.1"/>
    </source>
</evidence>
<dbReference type="OrthoDB" id="5595695at2759"/>
<dbReference type="PANTHER" id="PTHR43135:SF3">
    <property type="entry name" value="ALPHA-D-RIBOSE 1-METHYLPHOSPHONATE 5-TRIPHOSPHATE DIPHOSPHATASE"/>
    <property type="match status" value="1"/>
</dbReference>
<dbReference type="InterPro" id="IPR032466">
    <property type="entry name" value="Metal_Hydrolase"/>
</dbReference>
<dbReference type="Gene3D" id="1.20.58.520">
    <property type="entry name" value="Amidohydrolase"/>
    <property type="match status" value="1"/>
</dbReference>
<dbReference type="RefSeq" id="XP_025373986.1">
    <property type="nucleotide sequence ID" value="XM_025522919.1"/>
</dbReference>
<organism evidence="2 3">
    <name type="scientific">Acaromyces ingoldii</name>
    <dbReference type="NCBI Taxonomy" id="215250"/>
    <lineage>
        <taxon>Eukaryota</taxon>
        <taxon>Fungi</taxon>
        <taxon>Dikarya</taxon>
        <taxon>Basidiomycota</taxon>
        <taxon>Ustilaginomycotina</taxon>
        <taxon>Exobasidiomycetes</taxon>
        <taxon>Exobasidiales</taxon>
        <taxon>Cryptobasidiaceae</taxon>
        <taxon>Acaromyces</taxon>
    </lineage>
</organism>
<dbReference type="GeneID" id="37044835"/>
<dbReference type="Gene3D" id="2.30.40.10">
    <property type="entry name" value="Urease, subunit C, domain 1"/>
    <property type="match status" value="1"/>
</dbReference>
<dbReference type="STRING" id="215250.A0A316YDQ2"/>
<keyword evidence="3" id="KW-1185">Reference proteome</keyword>
<protein>
    <submittedName>
        <fullName evidence="2">Putative hydrolase</fullName>
    </submittedName>
</protein>
<dbReference type="SUPFAM" id="SSF51338">
    <property type="entry name" value="Composite domain of metallo-dependent hydrolases"/>
    <property type="match status" value="1"/>
</dbReference>
<dbReference type="EMBL" id="KZ819642">
    <property type="protein sequence ID" value="PWN86788.1"/>
    <property type="molecule type" value="Genomic_DNA"/>
</dbReference>
<dbReference type="GO" id="GO:0016810">
    <property type="term" value="F:hydrolase activity, acting on carbon-nitrogen (but not peptide) bonds"/>
    <property type="evidence" value="ECO:0007669"/>
    <property type="project" value="InterPro"/>
</dbReference>